<dbReference type="CDD" id="cd06225">
    <property type="entry name" value="HAMP"/>
    <property type="match status" value="1"/>
</dbReference>
<keyword evidence="10 11" id="KW-0472">Membrane</keyword>
<dbReference type="Gene3D" id="3.30.565.10">
    <property type="entry name" value="Histidine kinase-like ATPase, C-terminal domain"/>
    <property type="match status" value="1"/>
</dbReference>
<evidence type="ECO:0000256" key="3">
    <source>
        <dbReference type="ARBA" id="ARBA00012438"/>
    </source>
</evidence>
<dbReference type="SMART" id="SM00304">
    <property type="entry name" value="HAMP"/>
    <property type="match status" value="1"/>
</dbReference>
<keyword evidence="5" id="KW-0808">Transferase</keyword>
<dbReference type="PRINTS" id="PR00344">
    <property type="entry name" value="BCTRLSENSOR"/>
</dbReference>
<keyword evidence="9" id="KW-0902">Two-component regulatory system</keyword>
<dbReference type="InterPro" id="IPR004358">
    <property type="entry name" value="Sig_transdc_His_kin-like_C"/>
</dbReference>
<accession>D7BEB2</accession>
<dbReference type="Pfam" id="PF00512">
    <property type="entry name" value="HisKA"/>
    <property type="match status" value="1"/>
</dbReference>
<dbReference type="InterPro" id="IPR036097">
    <property type="entry name" value="HisK_dim/P_sf"/>
</dbReference>
<evidence type="ECO:0000256" key="2">
    <source>
        <dbReference type="ARBA" id="ARBA00004370"/>
    </source>
</evidence>
<dbReference type="GO" id="GO:0000155">
    <property type="term" value="F:phosphorelay sensor kinase activity"/>
    <property type="evidence" value="ECO:0007669"/>
    <property type="project" value="InterPro"/>
</dbReference>
<comment type="subcellular location">
    <subcellularLocation>
        <location evidence="2">Membrane</location>
    </subcellularLocation>
</comment>
<dbReference type="InterPro" id="IPR036890">
    <property type="entry name" value="HATPase_C_sf"/>
</dbReference>
<dbReference type="PROSITE" id="PS50109">
    <property type="entry name" value="HIS_KIN"/>
    <property type="match status" value="1"/>
</dbReference>
<dbReference type="eggNOG" id="COG2205">
    <property type="taxonomic scope" value="Bacteria"/>
</dbReference>
<dbReference type="AlphaFoldDB" id="D7BEB2"/>
<dbReference type="PANTHER" id="PTHR45436">
    <property type="entry name" value="SENSOR HISTIDINE KINASE YKOH"/>
    <property type="match status" value="1"/>
</dbReference>
<dbReference type="InterPro" id="IPR003661">
    <property type="entry name" value="HisK_dim/P_dom"/>
</dbReference>
<dbReference type="HOGENOM" id="CLU_000445_89_6_0"/>
<dbReference type="InterPro" id="IPR050428">
    <property type="entry name" value="TCS_sensor_his_kinase"/>
</dbReference>
<evidence type="ECO:0000259" key="13">
    <source>
        <dbReference type="PROSITE" id="PS50885"/>
    </source>
</evidence>
<organism evidence="14 15">
    <name type="scientific">Allomeiothermus silvanus (strain ATCC 700542 / DSM 9946 / NBRC 106475 / NCIMB 13440 / VI-R2)</name>
    <name type="common">Thermus silvanus</name>
    <dbReference type="NCBI Taxonomy" id="526227"/>
    <lineage>
        <taxon>Bacteria</taxon>
        <taxon>Thermotogati</taxon>
        <taxon>Deinococcota</taxon>
        <taxon>Deinococci</taxon>
        <taxon>Thermales</taxon>
        <taxon>Thermaceae</taxon>
        <taxon>Allomeiothermus</taxon>
    </lineage>
</organism>
<keyword evidence="8 11" id="KW-1133">Transmembrane helix</keyword>
<dbReference type="PANTHER" id="PTHR45436:SF5">
    <property type="entry name" value="SENSOR HISTIDINE KINASE TRCS"/>
    <property type="match status" value="1"/>
</dbReference>
<name>D7BEB2_ALLS1</name>
<feature type="domain" description="Histidine kinase" evidence="12">
    <location>
        <begin position="224"/>
        <end position="434"/>
    </location>
</feature>
<proteinExistence type="predicted"/>
<dbReference type="EC" id="2.7.13.3" evidence="3"/>
<dbReference type="InterPro" id="IPR003660">
    <property type="entry name" value="HAMP_dom"/>
</dbReference>
<evidence type="ECO:0000256" key="5">
    <source>
        <dbReference type="ARBA" id="ARBA00022679"/>
    </source>
</evidence>
<evidence type="ECO:0000256" key="1">
    <source>
        <dbReference type="ARBA" id="ARBA00000085"/>
    </source>
</evidence>
<reference evidence="14 15" key="1">
    <citation type="journal article" date="2010" name="Stand. Genomic Sci.">
        <title>Complete genome sequence of Meiothermus silvanus type strain (VI-R2).</title>
        <authorList>
            <person name="Sikorski J."/>
            <person name="Tindall B.J."/>
            <person name="Lowry S."/>
            <person name="Lucas S."/>
            <person name="Nolan M."/>
            <person name="Copeland A."/>
            <person name="Glavina Del Rio T."/>
            <person name="Tice H."/>
            <person name="Cheng J.F."/>
            <person name="Han C."/>
            <person name="Pitluck S."/>
            <person name="Liolios K."/>
            <person name="Ivanova N."/>
            <person name="Mavromatis K."/>
            <person name="Mikhailova N."/>
            <person name="Pati A."/>
            <person name="Goodwin L."/>
            <person name="Chen A."/>
            <person name="Palaniappan K."/>
            <person name="Land M."/>
            <person name="Hauser L."/>
            <person name="Chang Y.J."/>
            <person name="Jeffries C.D."/>
            <person name="Rohde M."/>
            <person name="Goker M."/>
            <person name="Woyke T."/>
            <person name="Bristow J."/>
            <person name="Eisen J.A."/>
            <person name="Markowitz V."/>
            <person name="Hugenholtz P."/>
            <person name="Kyrpides N.C."/>
            <person name="Klenk H.P."/>
            <person name="Lapidus A."/>
        </authorList>
    </citation>
    <scope>NUCLEOTIDE SEQUENCE [LARGE SCALE GENOMIC DNA]</scope>
    <source>
        <strain evidence="15">ATCC 700542 / DSM 9946 / VI-R2</strain>
    </source>
</reference>
<evidence type="ECO:0000256" key="6">
    <source>
        <dbReference type="ARBA" id="ARBA00022692"/>
    </source>
</evidence>
<dbReference type="CDD" id="cd00082">
    <property type="entry name" value="HisKA"/>
    <property type="match status" value="1"/>
</dbReference>
<dbReference type="InterPro" id="IPR003594">
    <property type="entry name" value="HATPase_dom"/>
</dbReference>
<dbReference type="Proteomes" id="UP000001916">
    <property type="component" value="Chromosome"/>
</dbReference>
<evidence type="ECO:0000259" key="12">
    <source>
        <dbReference type="PROSITE" id="PS50109"/>
    </source>
</evidence>
<keyword evidence="4" id="KW-0597">Phosphoprotein</keyword>
<dbReference type="GO" id="GO:0005886">
    <property type="term" value="C:plasma membrane"/>
    <property type="evidence" value="ECO:0007669"/>
    <property type="project" value="TreeGrafter"/>
</dbReference>
<feature type="domain" description="HAMP" evidence="13">
    <location>
        <begin position="162"/>
        <end position="216"/>
    </location>
</feature>
<dbReference type="InterPro" id="IPR005467">
    <property type="entry name" value="His_kinase_dom"/>
</dbReference>
<evidence type="ECO:0000256" key="9">
    <source>
        <dbReference type="ARBA" id="ARBA00023012"/>
    </source>
</evidence>
<dbReference type="SUPFAM" id="SSF158472">
    <property type="entry name" value="HAMP domain-like"/>
    <property type="match status" value="1"/>
</dbReference>
<dbReference type="STRING" id="526227.Mesil_3143"/>
<comment type="catalytic activity">
    <reaction evidence="1">
        <text>ATP + protein L-histidine = ADP + protein N-phospho-L-histidine.</text>
        <dbReference type="EC" id="2.7.13.3"/>
    </reaction>
</comment>
<dbReference type="SMART" id="SM00388">
    <property type="entry name" value="HisKA"/>
    <property type="match status" value="1"/>
</dbReference>
<sequence>MSLRWRLTLYYTGISAGLLLLGSLVLFLVLRATLRQTLDDSLREAVALAASQLDHDKPRASRTAELFLTRLPGATVLLVYSSQGVLIESYGVPPVRSAPVPGFRTVESTRIYGEILADGSVMQAMRSEVETSRSIGRAQRLLLLTLPLLLLLGLGAGYALADRALRPVDQVTRLAAQIAASGRHGQRVPESPGKDEMARLTRTFNAMLARLERSIEREKAFALAAAHELRTPLSLLQGRASLSLERPRTPEQYREALVEIARTAEDLAQVIEALLLLAHTQVPFEPEPVELDLLALEAQESLEGLAKERQVRLVLQLEPAPCQGHPLTLRTAIANLLANAIKYGPLGGRVWLRTRREGRLAVVEVADEGPGIPPEQLERLLQPFQRGAGTQGVRGAGLGLTLVMVIVEQHGGRLRLEPAPEGGLLARLELPETPTP</sequence>
<evidence type="ECO:0000313" key="15">
    <source>
        <dbReference type="Proteomes" id="UP000001916"/>
    </source>
</evidence>
<gene>
    <name evidence="14" type="ordered locus">Mesil_3143</name>
</gene>
<evidence type="ECO:0000313" key="14">
    <source>
        <dbReference type="EMBL" id="ADH64970.1"/>
    </source>
</evidence>
<evidence type="ECO:0000256" key="11">
    <source>
        <dbReference type="SAM" id="Phobius"/>
    </source>
</evidence>
<dbReference type="Gene3D" id="1.10.287.130">
    <property type="match status" value="1"/>
</dbReference>
<dbReference type="EMBL" id="CP002042">
    <property type="protein sequence ID" value="ADH64970.1"/>
    <property type="molecule type" value="Genomic_DNA"/>
</dbReference>
<evidence type="ECO:0000256" key="7">
    <source>
        <dbReference type="ARBA" id="ARBA00022777"/>
    </source>
</evidence>
<dbReference type="Gene3D" id="6.10.340.10">
    <property type="match status" value="1"/>
</dbReference>
<dbReference type="Pfam" id="PF02518">
    <property type="entry name" value="HATPase_c"/>
    <property type="match status" value="1"/>
</dbReference>
<protein>
    <recommendedName>
        <fullName evidence="3">histidine kinase</fullName>
        <ecNumber evidence="3">2.7.13.3</ecNumber>
    </recommendedName>
</protein>
<dbReference type="SUPFAM" id="SSF47384">
    <property type="entry name" value="Homodimeric domain of signal transducing histidine kinase"/>
    <property type="match status" value="1"/>
</dbReference>
<dbReference type="RefSeq" id="WP_013159498.1">
    <property type="nucleotide sequence ID" value="NC_014212.1"/>
</dbReference>
<feature type="transmembrane region" description="Helical" evidence="11">
    <location>
        <begin position="12"/>
        <end position="34"/>
    </location>
</feature>
<dbReference type="SMART" id="SM00387">
    <property type="entry name" value="HATPase_c"/>
    <property type="match status" value="1"/>
</dbReference>
<dbReference type="SUPFAM" id="SSF55874">
    <property type="entry name" value="ATPase domain of HSP90 chaperone/DNA topoisomerase II/histidine kinase"/>
    <property type="match status" value="1"/>
</dbReference>
<dbReference type="Pfam" id="PF00672">
    <property type="entry name" value="HAMP"/>
    <property type="match status" value="1"/>
</dbReference>
<evidence type="ECO:0000256" key="8">
    <source>
        <dbReference type="ARBA" id="ARBA00022989"/>
    </source>
</evidence>
<evidence type="ECO:0000256" key="4">
    <source>
        <dbReference type="ARBA" id="ARBA00022553"/>
    </source>
</evidence>
<dbReference type="OrthoDB" id="9813151at2"/>
<evidence type="ECO:0000256" key="10">
    <source>
        <dbReference type="ARBA" id="ARBA00023136"/>
    </source>
</evidence>
<keyword evidence="15" id="KW-1185">Reference proteome</keyword>
<dbReference type="KEGG" id="msv:Mesil_3143"/>
<keyword evidence="6 11" id="KW-0812">Transmembrane</keyword>
<keyword evidence="7 14" id="KW-0418">Kinase</keyword>
<dbReference type="PROSITE" id="PS50885">
    <property type="entry name" value="HAMP"/>
    <property type="match status" value="1"/>
</dbReference>
<dbReference type="CDD" id="cd00075">
    <property type="entry name" value="HATPase"/>
    <property type="match status" value="1"/>
</dbReference>